<evidence type="ECO:0000256" key="1">
    <source>
        <dbReference type="ARBA" id="ARBA00001947"/>
    </source>
</evidence>
<dbReference type="EC" id="1.1.1.23" evidence="6"/>
<evidence type="ECO:0000256" key="5">
    <source>
        <dbReference type="ARBA" id="ARBA00023002"/>
    </source>
</evidence>
<evidence type="ECO:0000256" key="3">
    <source>
        <dbReference type="ARBA" id="ARBA00022723"/>
    </source>
</evidence>
<evidence type="ECO:0000256" key="2">
    <source>
        <dbReference type="ARBA" id="ARBA00010178"/>
    </source>
</evidence>
<dbReference type="PANTHER" id="PTHR21256">
    <property type="entry name" value="HISTIDINOL DEHYDROGENASE HDH"/>
    <property type="match status" value="1"/>
</dbReference>
<dbReference type="CDD" id="cd06572">
    <property type="entry name" value="Histidinol_dh"/>
    <property type="match status" value="1"/>
</dbReference>
<dbReference type="PANTHER" id="PTHR21256:SF2">
    <property type="entry name" value="HISTIDINE BIOSYNTHESIS TRIFUNCTIONAL PROTEIN"/>
    <property type="match status" value="1"/>
</dbReference>
<reference evidence="6" key="1">
    <citation type="submission" date="2019-03" db="EMBL/GenBank/DDBJ databases">
        <authorList>
            <person name="Hao L."/>
        </authorList>
    </citation>
    <scope>NUCLEOTIDE SEQUENCE</scope>
</reference>
<dbReference type="FunFam" id="3.40.50.1980:FF:000026">
    <property type="entry name" value="Histidinol dehydrogenase"/>
    <property type="match status" value="1"/>
</dbReference>
<protein>
    <submittedName>
        <fullName evidence="6">Histidinol dehydrogenase</fullName>
        <ecNumber evidence="6">1.1.1.23</ecNumber>
    </submittedName>
</protein>
<keyword evidence="4" id="KW-0862">Zinc</keyword>
<dbReference type="GO" id="GO:0004399">
    <property type="term" value="F:histidinol dehydrogenase activity"/>
    <property type="evidence" value="ECO:0007669"/>
    <property type="project" value="UniProtKB-EC"/>
</dbReference>
<accession>A0A485M1A1</accession>
<comment type="cofactor">
    <cofactor evidence="1">
        <name>Zn(2+)</name>
        <dbReference type="ChEBI" id="CHEBI:29105"/>
    </cofactor>
</comment>
<dbReference type="GO" id="GO:0005829">
    <property type="term" value="C:cytosol"/>
    <property type="evidence" value="ECO:0007669"/>
    <property type="project" value="TreeGrafter"/>
</dbReference>
<gene>
    <name evidence="6" type="primary">hisD</name>
    <name evidence="6" type="ORF">SCFA_450085</name>
</gene>
<dbReference type="Pfam" id="PF00815">
    <property type="entry name" value="Histidinol_dh"/>
    <property type="match status" value="1"/>
</dbReference>
<dbReference type="GO" id="GO:0051287">
    <property type="term" value="F:NAD binding"/>
    <property type="evidence" value="ECO:0007669"/>
    <property type="project" value="InterPro"/>
</dbReference>
<keyword evidence="5 6" id="KW-0560">Oxidoreductase</keyword>
<dbReference type="GO" id="GO:0046872">
    <property type="term" value="F:metal ion binding"/>
    <property type="evidence" value="ECO:0007669"/>
    <property type="project" value="UniProtKB-KW"/>
</dbReference>
<dbReference type="InterPro" id="IPR016161">
    <property type="entry name" value="Ald_DH/histidinol_DH"/>
</dbReference>
<name>A0A485M1A1_9ZZZZ</name>
<dbReference type="PIRSF" id="PIRSF000099">
    <property type="entry name" value="Histidinol_dh"/>
    <property type="match status" value="1"/>
</dbReference>
<evidence type="ECO:0000256" key="4">
    <source>
        <dbReference type="ARBA" id="ARBA00022833"/>
    </source>
</evidence>
<dbReference type="SUPFAM" id="SSF53720">
    <property type="entry name" value="ALDH-like"/>
    <property type="match status" value="1"/>
</dbReference>
<dbReference type="PROSITE" id="PS00611">
    <property type="entry name" value="HISOL_DEHYDROGENASE"/>
    <property type="match status" value="1"/>
</dbReference>
<dbReference type="AlphaFoldDB" id="A0A485M1A1"/>
<organism evidence="6">
    <name type="scientific">anaerobic digester metagenome</name>
    <dbReference type="NCBI Taxonomy" id="1263854"/>
    <lineage>
        <taxon>unclassified sequences</taxon>
        <taxon>metagenomes</taxon>
        <taxon>ecological metagenomes</taxon>
    </lineage>
</organism>
<proteinExistence type="inferred from homology"/>
<dbReference type="InterPro" id="IPR012131">
    <property type="entry name" value="Hstdl_DH"/>
</dbReference>
<dbReference type="EMBL" id="CAADRM010000109">
    <property type="protein sequence ID" value="VFU15864.1"/>
    <property type="molecule type" value="Genomic_DNA"/>
</dbReference>
<dbReference type="Gene3D" id="3.40.50.1980">
    <property type="entry name" value="Nitrogenase molybdenum iron protein domain"/>
    <property type="match status" value="2"/>
</dbReference>
<dbReference type="InterPro" id="IPR001692">
    <property type="entry name" value="Histidinol_DH_CS"/>
</dbReference>
<sequence>MEMLSTNLSGWRETLAGILDRMTGTPDEVDDAVRAIIRDVRSRGDAALAEYTRKFDGFDPAAGGFVITLQEIEQVPSRIDKALFSALSTAASRIESFHARQMERSWITTDDSGMILGQKVTPLDSVGVYVPGGRNAFPSTLLMNVIPAKIAGVKEIVVVSPTPRGEVSDALLAAAHIAGVQRIFRIGGAQAVAALTFGTGTIPRVDKIVGPGNIYVAHAKRLVQGRVGIDAFAGPSEILIIADEGADPGTVAMDLLSQAEHDPCASAILVTPCEGLARAVMEKVDALVQSLPRREVLKASVGEHSLCVVTRDLDEAFTVANMVAPEHLELMVADAFDHLGKVRNAGAIFLGYHTPEAIGDYIAGPNHTLPTGSTARFSSPLGVHDFLKRSSILYAPERAVRELGTMAVQIARAEGLEAHARSVENRLKQ</sequence>
<dbReference type="GO" id="GO:0000105">
    <property type="term" value="P:L-histidine biosynthetic process"/>
    <property type="evidence" value="ECO:0007669"/>
    <property type="project" value="InterPro"/>
</dbReference>
<evidence type="ECO:0000313" key="6">
    <source>
        <dbReference type="EMBL" id="VFU15864.1"/>
    </source>
</evidence>
<dbReference type="InterPro" id="IPR022695">
    <property type="entry name" value="Histidinol_DH_monofunct"/>
</dbReference>
<comment type="similarity">
    <text evidence="2">Belongs to the histidinol dehydrogenase family.</text>
</comment>
<dbReference type="PRINTS" id="PR00083">
    <property type="entry name" value="HOLDHDRGNASE"/>
</dbReference>
<dbReference type="Gene3D" id="1.20.5.1300">
    <property type="match status" value="1"/>
</dbReference>
<keyword evidence="3" id="KW-0479">Metal-binding</keyword>
<dbReference type="NCBIfam" id="TIGR00069">
    <property type="entry name" value="hisD"/>
    <property type="match status" value="1"/>
</dbReference>
<dbReference type="HAMAP" id="MF_01024">
    <property type="entry name" value="HisD"/>
    <property type="match status" value="1"/>
</dbReference>
<dbReference type="FunFam" id="3.40.50.1980:FF:000001">
    <property type="entry name" value="Histidinol dehydrogenase"/>
    <property type="match status" value="1"/>
</dbReference>